<dbReference type="STRING" id="1036808.A0A0C3A5D4"/>
<dbReference type="OrthoDB" id="2998253at2759"/>
<reference evidence="4" key="2">
    <citation type="submission" date="2015-01" db="EMBL/GenBank/DDBJ databases">
        <title>Evolutionary Origins and Diversification of the Mycorrhizal Mutualists.</title>
        <authorList>
            <consortium name="DOE Joint Genome Institute"/>
            <consortium name="Mycorrhizal Genomics Consortium"/>
            <person name="Kohler A."/>
            <person name="Kuo A."/>
            <person name="Nagy L.G."/>
            <person name="Floudas D."/>
            <person name="Copeland A."/>
            <person name="Barry K.W."/>
            <person name="Cichocki N."/>
            <person name="Veneault-Fourrey C."/>
            <person name="LaButti K."/>
            <person name="Lindquist E.A."/>
            <person name="Lipzen A."/>
            <person name="Lundell T."/>
            <person name="Morin E."/>
            <person name="Murat C."/>
            <person name="Riley R."/>
            <person name="Ohm R."/>
            <person name="Sun H."/>
            <person name="Tunlid A."/>
            <person name="Henrissat B."/>
            <person name="Grigoriev I.V."/>
            <person name="Hibbett D.S."/>
            <person name="Martin F."/>
        </authorList>
    </citation>
    <scope>NUCLEOTIDE SEQUENCE [LARGE SCALE GENOMIC DNA]</scope>
    <source>
        <strain evidence="4">Foug A</strain>
    </source>
</reference>
<dbReference type="HOGENOM" id="CLU_023752_1_0_1"/>
<dbReference type="InParanoid" id="A0A0C3A5D4"/>
<dbReference type="PROSITE" id="PS50181">
    <property type="entry name" value="FBOX"/>
    <property type="match status" value="1"/>
</dbReference>
<dbReference type="EMBL" id="KN822068">
    <property type="protein sequence ID" value="KIM59922.1"/>
    <property type="molecule type" value="Genomic_DNA"/>
</dbReference>
<feature type="coiled-coil region" evidence="1">
    <location>
        <begin position="5"/>
        <end position="60"/>
    </location>
</feature>
<accession>A0A0C3A5D4</accession>
<dbReference type="Gene3D" id="1.20.1280.50">
    <property type="match status" value="1"/>
</dbReference>
<reference evidence="3 4" key="1">
    <citation type="submission" date="2014-04" db="EMBL/GenBank/DDBJ databases">
        <authorList>
            <consortium name="DOE Joint Genome Institute"/>
            <person name="Kuo A."/>
            <person name="Kohler A."/>
            <person name="Nagy L.G."/>
            <person name="Floudas D."/>
            <person name="Copeland A."/>
            <person name="Barry K.W."/>
            <person name="Cichocki N."/>
            <person name="Veneault-Fourrey C."/>
            <person name="LaButti K."/>
            <person name="Lindquist E.A."/>
            <person name="Lipzen A."/>
            <person name="Lundell T."/>
            <person name="Morin E."/>
            <person name="Murat C."/>
            <person name="Sun H."/>
            <person name="Tunlid A."/>
            <person name="Henrissat B."/>
            <person name="Grigoriev I.V."/>
            <person name="Hibbett D.S."/>
            <person name="Martin F."/>
            <person name="Nordberg H.P."/>
            <person name="Cantor M.N."/>
            <person name="Hua S.X."/>
        </authorList>
    </citation>
    <scope>NUCLEOTIDE SEQUENCE [LARGE SCALE GENOMIC DNA]</scope>
    <source>
        <strain evidence="3 4">Foug A</strain>
    </source>
</reference>
<evidence type="ECO:0000313" key="4">
    <source>
        <dbReference type="Proteomes" id="UP000053989"/>
    </source>
</evidence>
<dbReference type="InterPro" id="IPR001810">
    <property type="entry name" value="F-box_dom"/>
</dbReference>
<dbReference type="Proteomes" id="UP000053989">
    <property type="component" value="Unassembled WGS sequence"/>
</dbReference>
<gene>
    <name evidence="3" type="ORF">SCLCIDRAFT_979586</name>
</gene>
<dbReference type="Pfam" id="PF12937">
    <property type="entry name" value="F-box-like"/>
    <property type="match status" value="1"/>
</dbReference>
<dbReference type="AlphaFoldDB" id="A0A0C3A5D4"/>
<sequence>MDSKFIDTMDELNRARSELDLLENKEKDLLENLLHTCKAIKENRKTINAQKAKIDELVSKGPPAIHRLPTELLSRIFTFCIPDPKFPEQPLHQIVGVSRHWRDIVLNDAAFWTSIKVTETQKLSLLKAQLKRSRSAPLYVWVEELYQDHAKLLDILVPHVERWRALIIRRNPDAITKLVIQKINRLRFPSLRRLSIHCSYCTPSVTHPALSPTCVPALQHLSLKYHPLCSPTLTPSQSLTSLILAGDSEGWSFTGNTLHFPLLEELGLHVSMPIPFLEAIIAPNLEDPPYTHTQEWRAPLDQWQNLAALVLQGISNKWLYNDSKLDRNAIVEWLRRRQELGQPRLRVRMIDIWVSHEDSRFPKLCGLLRAYCDLELEHVFTELAGSPIQLDLGDLVSDFIGNISKAYGGTDDLRDAWRDHQMWEQKLNVL</sequence>
<evidence type="ECO:0000313" key="3">
    <source>
        <dbReference type="EMBL" id="KIM59922.1"/>
    </source>
</evidence>
<keyword evidence="4" id="KW-1185">Reference proteome</keyword>
<evidence type="ECO:0000259" key="2">
    <source>
        <dbReference type="PROSITE" id="PS50181"/>
    </source>
</evidence>
<feature type="domain" description="F-box" evidence="2">
    <location>
        <begin position="62"/>
        <end position="115"/>
    </location>
</feature>
<dbReference type="SUPFAM" id="SSF81383">
    <property type="entry name" value="F-box domain"/>
    <property type="match status" value="1"/>
</dbReference>
<evidence type="ECO:0000256" key="1">
    <source>
        <dbReference type="SAM" id="Coils"/>
    </source>
</evidence>
<dbReference type="InterPro" id="IPR036047">
    <property type="entry name" value="F-box-like_dom_sf"/>
</dbReference>
<organism evidence="3 4">
    <name type="scientific">Scleroderma citrinum Foug A</name>
    <dbReference type="NCBI Taxonomy" id="1036808"/>
    <lineage>
        <taxon>Eukaryota</taxon>
        <taxon>Fungi</taxon>
        <taxon>Dikarya</taxon>
        <taxon>Basidiomycota</taxon>
        <taxon>Agaricomycotina</taxon>
        <taxon>Agaricomycetes</taxon>
        <taxon>Agaricomycetidae</taxon>
        <taxon>Boletales</taxon>
        <taxon>Sclerodermatineae</taxon>
        <taxon>Sclerodermataceae</taxon>
        <taxon>Scleroderma</taxon>
    </lineage>
</organism>
<name>A0A0C3A5D4_9AGAM</name>
<proteinExistence type="predicted"/>
<keyword evidence="1" id="KW-0175">Coiled coil</keyword>
<protein>
    <recommendedName>
        <fullName evidence="2">F-box domain-containing protein</fullName>
    </recommendedName>
</protein>